<sequence>MYVQGLGAKHAKTPFKIKRAWTIWLFRKRFLKYQFTSLLVCHSVAQFFSQPSMELSSKSFNPRKVASVYEGDALSILTTQVVVISEKMDNIGVSAS</sequence>
<keyword evidence="2" id="KW-1185">Reference proteome</keyword>
<name>A0AAV7H2B2_DENCH</name>
<dbReference type="EMBL" id="JAGFBR010000009">
    <property type="protein sequence ID" value="KAH0462133.1"/>
    <property type="molecule type" value="Genomic_DNA"/>
</dbReference>
<evidence type="ECO:0000313" key="2">
    <source>
        <dbReference type="Proteomes" id="UP000775213"/>
    </source>
</evidence>
<accession>A0AAV7H2B2</accession>
<gene>
    <name evidence="1" type="ORF">IEQ34_009708</name>
</gene>
<protein>
    <submittedName>
        <fullName evidence="1">Uncharacterized protein</fullName>
    </submittedName>
</protein>
<dbReference type="AlphaFoldDB" id="A0AAV7H2B2"/>
<comment type="caution">
    <text evidence="1">The sequence shown here is derived from an EMBL/GenBank/DDBJ whole genome shotgun (WGS) entry which is preliminary data.</text>
</comment>
<organism evidence="1 2">
    <name type="scientific">Dendrobium chrysotoxum</name>
    <name type="common">Orchid</name>
    <dbReference type="NCBI Taxonomy" id="161865"/>
    <lineage>
        <taxon>Eukaryota</taxon>
        <taxon>Viridiplantae</taxon>
        <taxon>Streptophyta</taxon>
        <taxon>Embryophyta</taxon>
        <taxon>Tracheophyta</taxon>
        <taxon>Spermatophyta</taxon>
        <taxon>Magnoliopsida</taxon>
        <taxon>Liliopsida</taxon>
        <taxon>Asparagales</taxon>
        <taxon>Orchidaceae</taxon>
        <taxon>Epidendroideae</taxon>
        <taxon>Malaxideae</taxon>
        <taxon>Dendrobiinae</taxon>
        <taxon>Dendrobium</taxon>
    </lineage>
</organism>
<proteinExistence type="predicted"/>
<evidence type="ECO:0000313" key="1">
    <source>
        <dbReference type="EMBL" id="KAH0462133.1"/>
    </source>
</evidence>
<reference evidence="1 2" key="1">
    <citation type="journal article" date="2021" name="Hortic Res">
        <title>Chromosome-scale assembly of the Dendrobium chrysotoxum genome enhances the understanding of orchid evolution.</title>
        <authorList>
            <person name="Zhang Y."/>
            <person name="Zhang G.Q."/>
            <person name="Zhang D."/>
            <person name="Liu X.D."/>
            <person name="Xu X.Y."/>
            <person name="Sun W.H."/>
            <person name="Yu X."/>
            <person name="Zhu X."/>
            <person name="Wang Z.W."/>
            <person name="Zhao X."/>
            <person name="Zhong W.Y."/>
            <person name="Chen H."/>
            <person name="Yin W.L."/>
            <person name="Huang T."/>
            <person name="Niu S.C."/>
            <person name="Liu Z.J."/>
        </authorList>
    </citation>
    <scope>NUCLEOTIDE SEQUENCE [LARGE SCALE GENOMIC DNA]</scope>
    <source>
        <strain evidence="1">Lindl</strain>
    </source>
</reference>
<dbReference type="Proteomes" id="UP000775213">
    <property type="component" value="Unassembled WGS sequence"/>
</dbReference>